<dbReference type="AlphaFoldDB" id="S5DXJ0"/>
<keyword evidence="1" id="KW-0813">Transport</keyword>
<name>S5DXJ0_9ACTN</name>
<keyword evidence="2" id="KW-0547">Nucleotide-binding</keyword>
<dbReference type="InterPro" id="IPR017871">
    <property type="entry name" value="ABC_transporter-like_CS"/>
</dbReference>
<dbReference type="InterPro" id="IPR027417">
    <property type="entry name" value="P-loop_NTPase"/>
</dbReference>
<dbReference type="PROSITE" id="PS00211">
    <property type="entry name" value="ABC_TRANSPORTER_1"/>
    <property type="match status" value="1"/>
</dbReference>
<dbReference type="FunFam" id="3.40.50.300:FF:000425">
    <property type="entry name" value="Probable ABC transporter, ATP-binding subunit"/>
    <property type="match status" value="1"/>
</dbReference>
<dbReference type="SUPFAM" id="SSF52540">
    <property type="entry name" value="P-loop containing nucleoside triphosphate hydrolases"/>
    <property type="match status" value="1"/>
</dbReference>
<dbReference type="PANTHER" id="PTHR42781:SF4">
    <property type="entry name" value="SPERMIDINE_PUTRESCINE IMPORT ATP-BINDING PROTEIN POTA"/>
    <property type="match status" value="1"/>
</dbReference>
<dbReference type="InterPro" id="IPR003593">
    <property type="entry name" value="AAA+_ATPase"/>
</dbReference>
<protein>
    <recommendedName>
        <fullName evidence="4">ABC-type quaternary amine transporter</fullName>
        <ecNumber evidence="4">7.6.2.9</ecNumber>
    </recommendedName>
</protein>
<proteinExistence type="predicted"/>
<dbReference type="PANTHER" id="PTHR42781">
    <property type="entry name" value="SPERMIDINE/PUTRESCINE IMPORT ATP-BINDING PROTEIN POTA"/>
    <property type="match status" value="1"/>
</dbReference>
<dbReference type="Gene3D" id="3.40.50.300">
    <property type="entry name" value="P-loop containing nucleotide triphosphate hydrolases"/>
    <property type="match status" value="1"/>
</dbReference>
<dbReference type="InterPro" id="IPR050093">
    <property type="entry name" value="ABC_SmlMolc_Importer"/>
</dbReference>
<dbReference type="SUPFAM" id="SSF50331">
    <property type="entry name" value="MOP-like"/>
    <property type="match status" value="1"/>
</dbReference>
<sequence length="341" mass="37628">MVFDNLIIRARSLSKSYGSEDVLTDFNIDIWYGSIFGILGVSGSGKTTALRLLAGFENPDQGIIEMHNKVIFDEKTNLPPEKRKIGMVFQDYALFPHLTVEKNIAFGLSKDEIKNGRLDEVIGMTNLSSYRKKFPQDISGGQQQRVALARALAPKPEVVLLDEPFTSLDAQMARDLREEVVSLLRATKTTGIIVTHDQEEALSVCDIVSVLEKGKVIQSATPQEIYLNPISQTVANSVGDPNIIKGISTNGRVKTSLGTFNSAYDGELDVSIRPECIEVNLDSNGGYVVKECIFYGHDQVISFENKNGEIFRARSLPSMIFEPGDQVCIDVTEVTTFPSKL</sequence>
<evidence type="ECO:0000256" key="2">
    <source>
        <dbReference type="ARBA" id="ARBA00022741"/>
    </source>
</evidence>
<dbReference type="InterPro" id="IPR003439">
    <property type="entry name" value="ABC_transporter-like_ATP-bd"/>
</dbReference>
<evidence type="ECO:0000313" key="6">
    <source>
        <dbReference type="EMBL" id="AGQ19702.1"/>
    </source>
</evidence>
<accession>S5DXJ0</accession>
<evidence type="ECO:0000256" key="4">
    <source>
        <dbReference type="ARBA" id="ARBA00066388"/>
    </source>
</evidence>
<dbReference type="PROSITE" id="PS50893">
    <property type="entry name" value="ABC_TRANSPORTER_2"/>
    <property type="match status" value="1"/>
</dbReference>
<dbReference type="GO" id="GO:0005524">
    <property type="term" value="F:ATP binding"/>
    <property type="evidence" value="ECO:0007669"/>
    <property type="project" value="UniProtKB-KW"/>
</dbReference>
<feature type="domain" description="ABC transporter" evidence="5">
    <location>
        <begin position="8"/>
        <end position="238"/>
    </location>
</feature>
<evidence type="ECO:0000256" key="1">
    <source>
        <dbReference type="ARBA" id="ARBA00022448"/>
    </source>
</evidence>
<dbReference type="EMBL" id="KC811140">
    <property type="protein sequence ID" value="AGQ19702.1"/>
    <property type="molecule type" value="Genomic_DNA"/>
</dbReference>
<evidence type="ECO:0000256" key="3">
    <source>
        <dbReference type="ARBA" id="ARBA00022840"/>
    </source>
</evidence>
<dbReference type="EC" id="7.6.2.9" evidence="4"/>
<dbReference type="SMART" id="SM00382">
    <property type="entry name" value="AAA"/>
    <property type="match status" value="1"/>
</dbReference>
<organism evidence="6">
    <name type="scientific">Candidatus Actinomarina minuta</name>
    <dbReference type="NCBI Taxonomy" id="1389454"/>
    <lineage>
        <taxon>Bacteria</taxon>
        <taxon>Bacillati</taxon>
        <taxon>Actinomycetota</taxon>
        <taxon>Actinomycetes</taxon>
        <taxon>Candidatus Actinomarinidae</taxon>
        <taxon>Candidatus Actinomarinales</taxon>
        <taxon>Candidatus Actinomarineae</taxon>
        <taxon>Candidatus Actinomarinaceae</taxon>
        <taxon>Candidatus Actinomarina</taxon>
    </lineage>
</organism>
<dbReference type="Pfam" id="PF00005">
    <property type="entry name" value="ABC_tran"/>
    <property type="match status" value="1"/>
</dbReference>
<dbReference type="GO" id="GO:0016887">
    <property type="term" value="F:ATP hydrolysis activity"/>
    <property type="evidence" value="ECO:0007669"/>
    <property type="project" value="InterPro"/>
</dbReference>
<dbReference type="GO" id="GO:0015418">
    <property type="term" value="F:ABC-type quaternary ammonium compound transporting activity"/>
    <property type="evidence" value="ECO:0007669"/>
    <property type="project" value="UniProtKB-EC"/>
</dbReference>
<reference evidence="6" key="1">
    <citation type="journal article" date="2013" name="Sci. Rep.">
        <title>Metagenomics uncovers a new group of low GC and ultra-small marine Actinobacteria.</title>
        <authorList>
            <person name="Ghai R."/>
            <person name="Mizuno C.M."/>
            <person name="Picazo A."/>
            <person name="Camacho A."/>
            <person name="Rodriguez-Valera F."/>
        </authorList>
    </citation>
    <scope>NUCLEOTIDE SEQUENCE</scope>
</reference>
<keyword evidence="3" id="KW-0067">ATP-binding</keyword>
<evidence type="ECO:0000259" key="5">
    <source>
        <dbReference type="PROSITE" id="PS50893"/>
    </source>
</evidence>
<dbReference type="InterPro" id="IPR008995">
    <property type="entry name" value="Mo/tungstate-bd_C_term_dom"/>
</dbReference>